<accession>A0A7S2TQE0</accession>
<reference evidence="8" key="1">
    <citation type="submission" date="2021-01" db="EMBL/GenBank/DDBJ databases">
        <authorList>
            <person name="Corre E."/>
            <person name="Pelletier E."/>
            <person name="Niang G."/>
            <person name="Scheremetjew M."/>
            <person name="Finn R."/>
            <person name="Kale V."/>
            <person name="Holt S."/>
            <person name="Cochrane G."/>
            <person name="Meng A."/>
            <person name="Brown T."/>
            <person name="Cohen L."/>
        </authorList>
    </citation>
    <scope>NUCLEOTIDE SEQUENCE</scope>
    <source>
        <strain evidence="8">CCMP622</strain>
    </source>
</reference>
<dbReference type="GO" id="GO:0050660">
    <property type="term" value="F:flavin adenine dinucleotide binding"/>
    <property type="evidence" value="ECO:0007669"/>
    <property type="project" value="TreeGrafter"/>
</dbReference>
<keyword evidence="5" id="KW-0413">Isomerase</keyword>
<evidence type="ECO:0000256" key="5">
    <source>
        <dbReference type="ARBA" id="ARBA00023235"/>
    </source>
</evidence>
<organism evidence="8">
    <name type="scientific">Lotharella oceanica</name>
    <dbReference type="NCBI Taxonomy" id="641309"/>
    <lineage>
        <taxon>Eukaryota</taxon>
        <taxon>Sar</taxon>
        <taxon>Rhizaria</taxon>
        <taxon>Cercozoa</taxon>
        <taxon>Chlorarachniophyceae</taxon>
        <taxon>Lotharella</taxon>
    </lineage>
</organism>
<evidence type="ECO:0000256" key="4">
    <source>
        <dbReference type="ARBA" id="ARBA00022827"/>
    </source>
</evidence>
<evidence type="ECO:0000259" key="7">
    <source>
        <dbReference type="Pfam" id="PF03275"/>
    </source>
</evidence>
<dbReference type="Pfam" id="PF13450">
    <property type="entry name" value="NAD_binding_8"/>
    <property type="match status" value="1"/>
</dbReference>
<dbReference type="AlphaFoldDB" id="A0A7S2TQE0"/>
<evidence type="ECO:0000256" key="1">
    <source>
        <dbReference type="ARBA" id="ARBA00001974"/>
    </source>
</evidence>
<evidence type="ECO:0000313" key="8">
    <source>
        <dbReference type="EMBL" id="CAD9765062.1"/>
    </source>
</evidence>
<dbReference type="InterPro" id="IPR015899">
    <property type="entry name" value="UDP-GalPyranose_mutase_C"/>
</dbReference>
<dbReference type="InterPro" id="IPR004379">
    <property type="entry name" value="UDP-GALP_mutase"/>
</dbReference>
<evidence type="ECO:0000256" key="6">
    <source>
        <dbReference type="SAM" id="MobiDB-lite"/>
    </source>
</evidence>
<dbReference type="GO" id="GO:0008767">
    <property type="term" value="F:UDP-galactopyranose mutase activity"/>
    <property type="evidence" value="ECO:0007669"/>
    <property type="project" value="InterPro"/>
</dbReference>
<evidence type="ECO:0000256" key="2">
    <source>
        <dbReference type="ARBA" id="ARBA00009321"/>
    </source>
</evidence>
<feature type="domain" description="UDP-galactopyranose mutase C-terminal" evidence="7">
    <location>
        <begin position="197"/>
        <end position="397"/>
    </location>
</feature>
<dbReference type="PANTHER" id="PTHR21197:SF0">
    <property type="entry name" value="UDP-GALACTOPYRANOSE MUTASE"/>
    <property type="match status" value="1"/>
</dbReference>
<gene>
    <name evidence="8" type="ORF">LSP00402_LOCUS10476</name>
</gene>
<protein>
    <recommendedName>
        <fullName evidence="7">UDP-galactopyranose mutase C-terminal domain-containing protein</fullName>
    </recommendedName>
</protein>
<sequence>MGTCQPVGTGRNGKQDPRGDHKIRKGTPGTAPGSAPWIYKGDKETKVSEYDVVVVGCGLSGAIIARRLAEEMKKKVLIIEKRNHIGGNCYDYIDDETGILMNMYGAHLFHTNSERVFKYITKYGDWTRWEHQVVGLIDQQICPIPPNITTVNMLCGAQIKTVKEMDEWLSKTQVKYEDIKNGEQMAKSRVGPVLYEKIFKHYTYKQWKKYPEQLDKSILARIPCRNNFDTRYFGDKFQVLPKDGYTQFFVGLLDHPSIDVHLNTDFFKLKEEIPEGKLIIYTGPVDRYFASQGFETLEYRSINFHIERYMNYGFYQPNSVVNYPGKEVDFTRIVEYKHFLNQQTPHTVIVKETTTDKGDPYYPVLNDRNMNLFKKYKELADKEKNVHFVGRLANYKYFNMDQAILNALEYFDEHFLGKQEQKEAYDFVSDSV</sequence>
<proteinExistence type="inferred from homology"/>
<evidence type="ECO:0000256" key="3">
    <source>
        <dbReference type="ARBA" id="ARBA00022630"/>
    </source>
</evidence>
<dbReference type="Gene3D" id="3.40.50.720">
    <property type="entry name" value="NAD(P)-binding Rossmann-like Domain"/>
    <property type="match status" value="3"/>
</dbReference>
<keyword evidence="4" id="KW-0274">FAD</keyword>
<name>A0A7S2TQE0_9EUKA</name>
<dbReference type="InterPro" id="IPR036188">
    <property type="entry name" value="FAD/NAD-bd_sf"/>
</dbReference>
<dbReference type="SUPFAM" id="SSF51905">
    <property type="entry name" value="FAD/NAD(P)-binding domain"/>
    <property type="match status" value="1"/>
</dbReference>
<dbReference type="NCBIfam" id="TIGR00031">
    <property type="entry name" value="UDP-GALP_mutase"/>
    <property type="match status" value="1"/>
</dbReference>
<comment type="cofactor">
    <cofactor evidence="1">
        <name>FAD</name>
        <dbReference type="ChEBI" id="CHEBI:57692"/>
    </cofactor>
</comment>
<dbReference type="Pfam" id="PF03275">
    <property type="entry name" value="GLF"/>
    <property type="match status" value="1"/>
</dbReference>
<keyword evidence="3" id="KW-0285">Flavoprotein</keyword>
<comment type="similarity">
    <text evidence="2">Belongs to the UDP-galactopyranose/dTDP-fucopyranose mutase family.</text>
</comment>
<dbReference type="EMBL" id="HBHP01016910">
    <property type="protein sequence ID" value="CAD9765062.1"/>
    <property type="molecule type" value="Transcribed_RNA"/>
</dbReference>
<dbReference type="PANTHER" id="PTHR21197">
    <property type="entry name" value="UDP-GALACTOPYRANOSE MUTASE"/>
    <property type="match status" value="1"/>
</dbReference>
<feature type="region of interest" description="Disordered" evidence="6">
    <location>
        <begin position="1"/>
        <end position="37"/>
    </location>
</feature>